<feature type="transmembrane region" description="Helical" evidence="1">
    <location>
        <begin position="267"/>
        <end position="287"/>
    </location>
</feature>
<dbReference type="Gene3D" id="3.30.530.20">
    <property type="match status" value="1"/>
</dbReference>
<dbReference type="Proteomes" id="UP000322887">
    <property type="component" value="Chromosome"/>
</dbReference>
<reference evidence="2 3" key="1">
    <citation type="submission" date="2019-08" db="EMBL/GenBank/DDBJ databases">
        <title>Deep-cultivation of Planctomycetes and their phenomic and genomic characterization uncovers novel biology.</title>
        <authorList>
            <person name="Wiegand S."/>
            <person name="Jogler M."/>
            <person name="Boedeker C."/>
            <person name="Pinto D."/>
            <person name="Vollmers J."/>
            <person name="Rivas-Marin E."/>
            <person name="Kohn T."/>
            <person name="Peeters S.H."/>
            <person name="Heuer A."/>
            <person name="Rast P."/>
            <person name="Oberbeckmann S."/>
            <person name="Bunk B."/>
            <person name="Jeske O."/>
            <person name="Meyerdierks A."/>
            <person name="Storesund J.E."/>
            <person name="Kallscheuer N."/>
            <person name="Luecker S."/>
            <person name="Lage O.M."/>
            <person name="Pohl T."/>
            <person name="Merkel B.J."/>
            <person name="Hornburger P."/>
            <person name="Mueller R.-W."/>
            <person name="Bruemmer F."/>
            <person name="Labrenz M."/>
            <person name="Spormann A.M."/>
            <person name="Op den Camp H."/>
            <person name="Overmann J."/>
            <person name="Amann R."/>
            <person name="Jetten M.S.M."/>
            <person name="Mascher T."/>
            <person name="Medema M.H."/>
            <person name="Devos D.P."/>
            <person name="Kaster A.-K."/>
            <person name="Ovreas L."/>
            <person name="Rohde M."/>
            <person name="Galperin M.Y."/>
            <person name="Jogler C."/>
        </authorList>
    </citation>
    <scope>NUCLEOTIDE SEQUENCE [LARGE SCALE GENOMIC DNA]</scope>
    <source>
        <strain evidence="2 3">DSM 8797</strain>
    </source>
</reference>
<feature type="transmembrane region" description="Helical" evidence="1">
    <location>
        <begin position="238"/>
        <end position="255"/>
    </location>
</feature>
<keyword evidence="3" id="KW-1185">Reference proteome</keyword>
<dbReference type="GeneID" id="98645216"/>
<dbReference type="EMBL" id="CP042910">
    <property type="protein sequence ID" value="QEG14700.1"/>
    <property type="molecule type" value="Genomic_DNA"/>
</dbReference>
<dbReference type="SUPFAM" id="SSF55961">
    <property type="entry name" value="Bet v1-like"/>
    <property type="match status" value="1"/>
</dbReference>
<dbReference type="InterPro" id="IPR025695">
    <property type="entry name" value="DoxX-like"/>
</dbReference>
<sequence>MGIYVEIRIHGSMEELWEKTQNPELHERWDARFTSITYLPRAEESEPQQFEYATRLGFGLGIQGAGETVGSRDETTGRRTSSLRFWSDDAKSLIREGAGYWQYTPLEDGVRFVTGYDYQTRFGWLGRTFDRFVFRPLMGWATAWSFDRLRLWIEQGIDPGVSMQRTLIHGLARMTVAFVWIYQGLIPKLIARHADELAMLADAGVAASVAPAFLIIAGMAEVVLGATVLICFHRRWPLVLTVLLMLLVTIGVAISSPQYLSAAFNPVSLNLLLAVVALLGLSVMHDLPSARRCLRKKPETD</sequence>
<keyword evidence="1" id="KW-0472">Membrane</keyword>
<accession>A0ABX5YGA0</accession>
<evidence type="ECO:0000256" key="1">
    <source>
        <dbReference type="SAM" id="Phobius"/>
    </source>
</evidence>
<dbReference type="InterPro" id="IPR023393">
    <property type="entry name" value="START-like_dom_sf"/>
</dbReference>
<name>A0ABX5YGA0_9PLAN</name>
<evidence type="ECO:0000313" key="3">
    <source>
        <dbReference type="Proteomes" id="UP000322887"/>
    </source>
</evidence>
<proteinExistence type="predicted"/>
<protein>
    <recommendedName>
        <fullName evidence="4">DoxX-like family protein</fullName>
    </recommendedName>
</protein>
<dbReference type="Pfam" id="PF13781">
    <property type="entry name" value="DoxX_3"/>
    <property type="match status" value="1"/>
</dbReference>
<keyword evidence="1" id="KW-1133">Transmembrane helix</keyword>
<organism evidence="2 3">
    <name type="scientific">Gimesia maris</name>
    <dbReference type="NCBI Taxonomy" id="122"/>
    <lineage>
        <taxon>Bacteria</taxon>
        <taxon>Pseudomonadati</taxon>
        <taxon>Planctomycetota</taxon>
        <taxon>Planctomycetia</taxon>
        <taxon>Planctomycetales</taxon>
        <taxon>Planctomycetaceae</taxon>
        <taxon>Gimesia</taxon>
    </lineage>
</organism>
<dbReference type="RefSeq" id="WP_002649131.1">
    <property type="nucleotide sequence ID" value="NZ_CP042910.1"/>
</dbReference>
<evidence type="ECO:0008006" key="4">
    <source>
        <dbReference type="Google" id="ProtNLM"/>
    </source>
</evidence>
<keyword evidence="1" id="KW-0812">Transmembrane</keyword>
<gene>
    <name evidence="2" type="ORF">GmarT_05360</name>
</gene>
<evidence type="ECO:0000313" key="2">
    <source>
        <dbReference type="EMBL" id="QEG14700.1"/>
    </source>
</evidence>
<feature type="transmembrane region" description="Helical" evidence="1">
    <location>
        <begin position="210"/>
        <end position="231"/>
    </location>
</feature>